<dbReference type="SUPFAM" id="SSF74784">
    <property type="entry name" value="Translin"/>
    <property type="match status" value="1"/>
</dbReference>
<feature type="binding site" evidence="1">
    <location>
        <position position="94"/>
    </location>
    <ligand>
        <name>Mg(2+)</name>
        <dbReference type="ChEBI" id="CHEBI:18420"/>
    </ligand>
</feature>
<dbReference type="Gene3D" id="1.20.58.2140">
    <property type="match status" value="1"/>
</dbReference>
<reference evidence="2" key="1">
    <citation type="journal article" date="2022" name="Nat. Microbiol.">
        <title>Unique mobile elements and scalable gene flow at the prokaryote-eukaryote boundary revealed by circularized Asgard archaea genomes.</title>
        <authorList>
            <person name="Wu F."/>
            <person name="Speth D.R."/>
            <person name="Philosof A."/>
            <person name="Cremiere A."/>
            <person name="Narayanan A."/>
            <person name="Barco R.A."/>
            <person name="Connon S.A."/>
            <person name="Amend J.P."/>
            <person name="Antoshechkin I.A."/>
            <person name="Orphan V.J."/>
        </authorList>
    </citation>
    <scope>NUCLEOTIDE SEQUENCE</scope>
    <source>
        <strain evidence="2">PM71</strain>
    </source>
</reference>
<dbReference type="GO" id="GO:0043565">
    <property type="term" value="F:sequence-specific DNA binding"/>
    <property type="evidence" value="ECO:0007669"/>
    <property type="project" value="InterPro"/>
</dbReference>
<dbReference type="Pfam" id="PF01997">
    <property type="entry name" value="Translin"/>
    <property type="match status" value="1"/>
</dbReference>
<dbReference type="CDD" id="cd14820">
    <property type="entry name" value="TRAX"/>
    <property type="match status" value="1"/>
</dbReference>
<dbReference type="AlphaFoldDB" id="A0A9Y1BL13"/>
<keyword evidence="1" id="KW-0460">Magnesium</keyword>
<name>A0A9Y1BL13_9ARCH</name>
<dbReference type="InterPro" id="IPR002848">
    <property type="entry name" value="Translin_fam"/>
</dbReference>
<evidence type="ECO:0008006" key="3">
    <source>
        <dbReference type="Google" id="ProtNLM"/>
    </source>
</evidence>
<dbReference type="GO" id="GO:0046872">
    <property type="term" value="F:metal ion binding"/>
    <property type="evidence" value="ECO:0007669"/>
    <property type="project" value="UniProtKB-KW"/>
</dbReference>
<sequence length="209" mass="24086">MHSYLKKFQEVAQSIETELNKKSTLKEKLLKLSRDLVKTSGKVISNVHSKRVNEAEQLLSTAMSLHSQICELLSQDPSFTDSGYILTALQEFTEAHIFFSLISNSPIHSPTELNVTDQAYLLGIADVIGELRRHILEILINDNIEEAKRFFQLMKDLYDIFLQIEIDKSLISDFRRKRDMARVLIEKTLSDLFIAIQSKRLELKMKDLS</sequence>
<evidence type="ECO:0000256" key="1">
    <source>
        <dbReference type="PIRSR" id="PIRSR602848-1"/>
    </source>
</evidence>
<organism evidence="2">
    <name type="scientific">Candidatus Heimdallarchaeum aukensis</name>
    <dbReference type="NCBI Taxonomy" id="2876573"/>
    <lineage>
        <taxon>Archaea</taxon>
        <taxon>Promethearchaeati</taxon>
        <taxon>Candidatus Heimdallarchaeota</taxon>
        <taxon>Candidatus Heimdallarchaeia (ex Rinke et al. 2021) (nom. nud.)</taxon>
        <taxon>Candidatus Heimdallarchaeales</taxon>
        <taxon>Candidatus Heimdallarchaeaceae</taxon>
        <taxon>Candidatus Heimdallarchaeum</taxon>
    </lineage>
</organism>
<keyword evidence="1" id="KW-0479">Metal-binding</keyword>
<dbReference type="InterPro" id="IPR036081">
    <property type="entry name" value="Translin_sf"/>
</dbReference>
<dbReference type="Proteomes" id="UP001201020">
    <property type="component" value="Chromosome"/>
</dbReference>
<protein>
    <recommendedName>
        <fullName evidence="3">Translin family protein</fullName>
    </recommendedName>
</protein>
<evidence type="ECO:0000313" key="2">
    <source>
        <dbReference type="EMBL" id="UJG40204.1"/>
    </source>
</evidence>
<dbReference type="PANTHER" id="PTHR10741">
    <property type="entry name" value="TRANSLIN AND TRANSLIN ASSOCIATED PROTEIN X"/>
    <property type="match status" value="1"/>
</dbReference>
<accession>A0A9Y1BL13</accession>
<dbReference type="EMBL" id="CP084166">
    <property type="protein sequence ID" value="UJG40204.1"/>
    <property type="molecule type" value="Genomic_DNA"/>
</dbReference>
<feature type="binding site" evidence="1">
    <location>
        <position position="130"/>
    </location>
    <ligand>
        <name>Mg(2+)</name>
        <dbReference type="ChEBI" id="CHEBI:18420"/>
    </ligand>
</feature>
<proteinExistence type="predicted"/>
<gene>
    <name evidence="2" type="ORF">K9W45_10225</name>
</gene>